<sequence length="201" mass="22718">MSIMPSGRKAYDSSGRSGSLSLCKRCSRERSAVKNRNDLRDLAGSVVKALVVVRDVIECPTGSMEIRRILKRRSRMISMHTNDEYRQLRKTSIRMTATTQLVLSDVQDQVDMRLGTLTSAVEASEKNITSAMKDNIEEMRIPDVLQSETMEKVQLTYRSLCNEVCMGHWSMISFQKIYTSKHLIHAAVIMGAVRALMDITL</sequence>
<evidence type="ECO:0000256" key="1">
    <source>
        <dbReference type="SAM" id="MobiDB-lite"/>
    </source>
</evidence>
<evidence type="ECO:0000313" key="3">
    <source>
        <dbReference type="Proteomes" id="UP001175228"/>
    </source>
</evidence>
<evidence type="ECO:0000313" key="2">
    <source>
        <dbReference type="EMBL" id="KAK0496666.1"/>
    </source>
</evidence>
<gene>
    <name evidence="2" type="ORF">EDD18DRAFT_171620</name>
</gene>
<name>A0AA39Q602_9AGAR</name>
<organism evidence="2 3">
    <name type="scientific">Armillaria luteobubalina</name>
    <dbReference type="NCBI Taxonomy" id="153913"/>
    <lineage>
        <taxon>Eukaryota</taxon>
        <taxon>Fungi</taxon>
        <taxon>Dikarya</taxon>
        <taxon>Basidiomycota</taxon>
        <taxon>Agaricomycotina</taxon>
        <taxon>Agaricomycetes</taxon>
        <taxon>Agaricomycetidae</taxon>
        <taxon>Agaricales</taxon>
        <taxon>Marasmiineae</taxon>
        <taxon>Physalacriaceae</taxon>
        <taxon>Armillaria</taxon>
    </lineage>
</organism>
<dbReference type="EMBL" id="JAUEPU010000014">
    <property type="protein sequence ID" value="KAK0496666.1"/>
    <property type="molecule type" value="Genomic_DNA"/>
</dbReference>
<protein>
    <submittedName>
        <fullName evidence="2">Uncharacterized protein</fullName>
    </submittedName>
</protein>
<keyword evidence="3" id="KW-1185">Reference proteome</keyword>
<feature type="region of interest" description="Disordered" evidence="1">
    <location>
        <begin position="1"/>
        <end position="20"/>
    </location>
</feature>
<dbReference type="AlphaFoldDB" id="A0AA39Q602"/>
<accession>A0AA39Q602</accession>
<dbReference type="Proteomes" id="UP001175228">
    <property type="component" value="Unassembled WGS sequence"/>
</dbReference>
<proteinExistence type="predicted"/>
<reference evidence="2" key="1">
    <citation type="submission" date="2023-06" db="EMBL/GenBank/DDBJ databases">
        <authorList>
            <consortium name="Lawrence Berkeley National Laboratory"/>
            <person name="Ahrendt S."/>
            <person name="Sahu N."/>
            <person name="Indic B."/>
            <person name="Wong-Bajracharya J."/>
            <person name="Merenyi Z."/>
            <person name="Ke H.-M."/>
            <person name="Monk M."/>
            <person name="Kocsube S."/>
            <person name="Drula E."/>
            <person name="Lipzen A."/>
            <person name="Balint B."/>
            <person name="Henrissat B."/>
            <person name="Andreopoulos B."/>
            <person name="Martin F.M."/>
            <person name="Harder C.B."/>
            <person name="Rigling D."/>
            <person name="Ford K.L."/>
            <person name="Foster G.D."/>
            <person name="Pangilinan J."/>
            <person name="Papanicolaou A."/>
            <person name="Barry K."/>
            <person name="LaButti K."/>
            <person name="Viragh M."/>
            <person name="Koriabine M."/>
            <person name="Yan M."/>
            <person name="Riley R."/>
            <person name="Champramary S."/>
            <person name="Plett K.L."/>
            <person name="Tsai I.J."/>
            <person name="Slot J."/>
            <person name="Sipos G."/>
            <person name="Plett J."/>
            <person name="Nagy L.G."/>
            <person name="Grigoriev I.V."/>
        </authorList>
    </citation>
    <scope>NUCLEOTIDE SEQUENCE</scope>
    <source>
        <strain evidence="2">HWK02</strain>
    </source>
</reference>
<comment type="caution">
    <text evidence="2">The sequence shown here is derived from an EMBL/GenBank/DDBJ whole genome shotgun (WGS) entry which is preliminary data.</text>
</comment>